<dbReference type="FunFam" id="2.60.370.10:FF:000001">
    <property type="entry name" value="COX11 cytochrome c oxidase assembly homolog"/>
    <property type="match status" value="1"/>
</dbReference>
<dbReference type="HAMAP" id="MF_00155">
    <property type="entry name" value="CtaG"/>
    <property type="match status" value="1"/>
</dbReference>
<dbReference type="InterPro" id="IPR023471">
    <property type="entry name" value="CtaG/Cox11_dom_sf"/>
</dbReference>
<dbReference type="Proteomes" id="UP000288716">
    <property type="component" value="Unassembled WGS sequence"/>
</dbReference>
<comment type="subcellular location">
    <subcellularLocation>
        <location evidence="2">Mitochondrion inner membrane</location>
        <topology evidence="2">Single-pass membrane protein</topology>
        <orientation evidence="2">Intermembrane side</orientation>
    </subcellularLocation>
</comment>
<dbReference type="SUPFAM" id="SSF110111">
    <property type="entry name" value="Ctag/Cox11"/>
    <property type="match status" value="1"/>
</dbReference>
<dbReference type="OrthoDB" id="1704689at2759"/>
<evidence type="ECO:0000313" key="10">
    <source>
        <dbReference type="Proteomes" id="UP000288716"/>
    </source>
</evidence>
<organism evidence="9 10">
    <name type="scientific">Leptotrombidium deliense</name>
    <dbReference type="NCBI Taxonomy" id="299467"/>
    <lineage>
        <taxon>Eukaryota</taxon>
        <taxon>Metazoa</taxon>
        <taxon>Ecdysozoa</taxon>
        <taxon>Arthropoda</taxon>
        <taxon>Chelicerata</taxon>
        <taxon>Arachnida</taxon>
        <taxon>Acari</taxon>
        <taxon>Acariformes</taxon>
        <taxon>Trombidiformes</taxon>
        <taxon>Prostigmata</taxon>
        <taxon>Anystina</taxon>
        <taxon>Parasitengona</taxon>
        <taxon>Trombiculoidea</taxon>
        <taxon>Trombiculidae</taxon>
        <taxon>Leptotrombidium</taxon>
    </lineage>
</organism>
<gene>
    <name evidence="9" type="ORF">B4U80_07054</name>
</gene>
<proteinExistence type="inferred from homology"/>
<feature type="transmembrane region" description="Helical" evidence="8">
    <location>
        <begin position="69"/>
        <end position="88"/>
    </location>
</feature>
<name>A0A443SEN3_9ACAR</name>
<dbReference type="EMBL" id="NCKV01003166">
    <property type="protein sequence ID" value="RWS25993.1"/>
    <property type="molecule type" value="Genomic_DNA"/>
</dbReference>
<evidence type="ECO:0000256" key="4">
    <source>
        <dbReference type="ARBA" id="ARBA00022989"/>
    </source>
</evidence>
<dbReference type="Gene3D" id="2.60.370.10">
    <property type="entry name" value="Ctag/Cox11"/>
    <property type="match status" value="1"/>
</dbReference>
<evidence type="ECO:0000256" key="2">
    <source>
        <dbReference type="ARBA" id="ARBA00004243"/>
    </source>
</evidence>
<evidence type="ECO:0000256" key="6">
    <source>
        <dbReference type="ARBA" id="ARBA00063165"/>
    </source>
</evidence>
<accession>A0A443SEN3</accession>
<evidence type="ECO:0000256" key="1">
    <source>
        <dbReference type="ARBA" id="ARBA00004007"/>
    </source>
</evidence>
<comment type="function">
    <text evidence="1">Exerts its effect at some terminal stage of cytochrome c oxidase synthesis, probably by being involved in the insertion of the copper B into subunit I.</text>
</comment>
<protein>
    <recommendedName>
        <fullName evidence="7">Cytochrome c oxidase assembly protein COX11, mitochondrial</fullName>
    </recommendedName>
</protein>
<evidence type="ECO:0000256" key="5">
    <source>
        <dbReference type="ARBA" id="ARBA00023136"/>
    </source>
</evidence>
<dbReference type="STRING" id="299467.A0A443SEN3"/>
<dbReference type="AlphaFoldDB" id="A0A443SEN3"/>
<dbReference type="VEuPathDB" id="VectorBase:LDEU006047"/>
<dbReference type="NCBIfam" id="NF003465">
    <property type="entry name" value="PRK05089.1"/>
    <property type="match status" value="1"/>
</dbReference>
<dbReference type="PANTHER" id="PTHR21320:SF3">
    <property type="entry name" value="CYTOCHROME C OXIDASE ASSEMBLY PROTEIN COX11, MITOCHONDRIAL-RELATED"/>
    <property type="match status" value="1"/>
</dbReference>
<reference evidence="9 10" key="1">
    <citation type="journal article" date="2018" name="Gigascience">
        <title>Genomes of trombidid mites reveal novel predicted allergens and laterally-transferred genes associated with secondary metabolism.</title>
        <authorList>
            <person name="Dong X."/>
            <person name="Chaisiri K."/>
            <person name="Xia D."/>
            <person name="Armstrong S.D."/>
            <person name="Fang Y."/>
            <person name="Donnelly M.J."/>
            <person name="Kadowaki T."/>
            <person name="McGarry J.W."/>
            <person name="Darby A.C."/>
            <person name="Makepeace B.L."/>
        </authorList>
    </citation>
    <scope>NUCLEOTIDE SEQUENCE [LARGE SCALE GENOMIC DNA]</scope>
    <source>
        <strain evidence="9">UoL-UT</strain>
    </source>
</reference>
<dbReference type="Pfam" id="PF04442">
    <property type="entry name" value="CtaG_Cox11"/>
    <property type="match status" value="1"/>
</dbReference>
<dbReference type="PANTHER" id="PTHR21320">
    <property type="entry name" value="CYTOCHROME C OXIDASE ASSEMBLY PROTEIN COX11-RELATED"/>
    <property type="match status" value="1"/>
</dbReference>
<keyword evidence="5 8" id="KW-0472">Membrane</keyword>
<sequence>MYTRFCFTAVYCGRYQSCLVRSFVVHSLLRQSKDTSLSISPLCITRLYSSHQNTRNVFRKWRRKNGYDVALYGTAFALFTFAMSYAAVPLYRIYCQSTGKGGRATHVQNDEKVENMQPITNRQITVKFFADVNSQMAWNFKPTQTEVKVRPGETVLAFYTAKNPLGLPVNGIATYNVLPYEAGQYLNKIQCFCFEEQRLNPNEEVDLPIFFYFDPEYAKDPRLLDVDEVVLSYTFFEAKEGLKLPFIQSNTNSI</sequence>
<dbReference type="GO" id="GO:0005507">
    <property type="term" value="F:copper ion binding"/>
    <property type="evidence" value="ECO:0007669"/>
    <property type="project" value="InterPro"/>
</dbReference>
<dbReference type="GO" id="GO:0005743">
    <property type="term" value="C:mitochondrial inner membrane"/>
    <property type="evidence" value="ECO:0007669"/>
    <property type="project" value="UniProtKB-SubCell"/>
</dbReference>
<comment type="caution">
    <text evidence="9">The sequence shown here is derived from an EMBL/GenBank/DDBJ whole genome shotgun (WGS) entry which is preliminary data.</text>
</comment>
<evidence type="ECO:0000256" key="7">
    <source>
        <dbReference type="ARBA" id="ARBA00068998"/>
    </source>
</evidence>
<keyword evidence="10" id="KW-1185">Reference proteome</keyword>
<comment type="subunit">
    <text evidence="6">Interacts with CNNM4/ACDP4. Interacts with RANBP2.</text>
</comment>
<keyword evidence="4 8" id="KW-1133">Transmembrane helix</keyword>
<evidence type="ECO:0000256" key="3">
    <source>
        <dbReference type="ARBA" id="ARBA00022692"/>
    </source>
</evidence>
<evidence type="ECO:0000256" key="8">
    <source>
        <dbReference type="SAM" id="Phobius"/>
    </source>
</evidence>
<keyword evidence="3 8" id="KW-0812">Transmembrane</keyword>
<dbReference type="InterPro" id="IPR007533">
    <property type="entry name" value="Cyt_c_oxidase_assmbl_CtaG"/>
</dbReference>
<evidence type="ECO:0000313" key="9">
    <source>
        <dbReference type="EMBL" id="RWS25993.1"/>
    </source>
</evidence>